<evidence type="ECO:0000256" key="10">
    <source>
        <dbReference type="SAM" id="MobiDB-lite"/>
    </source>
</evidence>
<evidence type="ECO:0000256" key="7">
    <source>
        <dbReference type="ARBA" id="ARBA00023010"/>
    </source>
</evidence>
<dbReference type="CDD" id="cd13169">
    <property type="entry name" value="RanBD_NUP50_plant"/>
    <property type="match status" value="1"/>
</dbReference>
<dbReference type="PANTHER" id="PTHR23138">
    <property type="entry name" value="RAN BINDING PROTEIN"/>
    <property type="match status" value="1"/>
</dbReference>
<dbReference type="SMART" id="SM00160">
    <property type="entry name" value="RanBD"/>
    <property type="match status" value="1"/>
</dbReference>
<dbReference type="InterPro" id="IPR015007">
    <property type="entry name" value="NUP2/50/61"/>
</dbReference>
<evidence type="ECO:0000313" key="12">
    <source>
        <dbReference type="EMBL" id="JAT49214.1"/>
    </source>
</evidence>
<evidence type="ECO:0000256" key="8">
    <source>
        <dbReference type="ARBA" id="ARBA00023132"/>
    </source>
</evidence>
<keyword evidence="2" id="KW-0813">Transport</keyword>
<dbReference type="GO" id="GO:0005643">
    <property type="term" value="C:nuclear pore"/>
    <property type="evidence" value="ECO:0007669"/>
    <property type="project" value="UniProtKB-SubCell"/>
</dbReference>
<dbReference type="AlphaFoldDB" id="A0A1D1Y3J5"/>
<dbReference type="InterPro" id="IPR045255">
    <property type="entry name" value="RanBP1-like"/>
</dbReference>
<dbReference type="Pfam" id="PF00638">
    <property type="entry name" value="Ran_BP1"/>
    <property type="match status" value="1"/>
</dbReference>
<evidence type="ECO:0000256" key="9">
    <source>
        <dbReference type="ARBA" id="ARBA00023242"/>
    </source>
</evidence>
<keyword evidence="5" id="KW-0653">Protein transport</keyword>
<feature type="region of interest" description="Disordered" evidence="10">
    <location>
        <begin position="81"/>
        <end position="204"/>
    </location>
</feature>
<dbReference type="GO" id="GO:0016874">
    <property type="term" value="F:ligase activity"/>
    <property type="evidence" value="ECO:0007669"/>
    <property type="project" value="UniProtKB-KW"/>
</dbReference>
<dbReference type="GO" id="GO:0015031">
    <property type="term" value="P:protein transport"/>
    <property type="evidence" value="ECO:0007669"/>
    <property type="project" value="UniProtKB-KW"/>
</dbReference>
<gene>
    <name evidence="12" type="primary">RANBP2_1</name>
    <name evidence="12" type="ORF">g.90202</name>
</gene>
<sequence>MGDAEGAVPPSKKRFAAGQLSRDNPGLDDDGPEPEMGTFQRASDEVLAARRIVKVRRHQPSAASAALSNPFAGLHFASATDSAAKAVTAEPHPPPTADSQRQPATESQMQPPDKEVRNTEDDNELKHENTDGNKGTENAIRGSEASGDGDERQNGQPDNNNQLENETGLSGDVSSENDKNEIVKETSCSGEAVKEAENGQHDVELEARASTEKAGLEIKNIDEVVQEARDESMNEKVGSDQKGKTESAGPLKSFHQLSSNQNAFSGLAGTGFSGSSFTFGTKPDGSSFGTSSGSLFGLNNDKPSYPSYNFGSVNHAASLKLFSTTPDSMKSGEGGIATLQEVPVETGEENEKVVFSADAVLFEYIGGGWKERGKGELKVNISNSAAERARLVMRAKGNYRLILNANLYPDMSLTNMEKRGITFACVNSASEGKGGLATFALKFKDASIVEEFRGAVTVHKGKKTTLLKTPENSPKASDD</sequence>
<comment type="subcellular location">
    <subcellularLocation>
        <location evidence="1">Nucleus</location>
        <location evidence="1">Nuclear pore complex</location>
    </subcellularLocation>
</comment>
<name>A0A1D1Y3J5_9ARAE</name>
<accession>A0A1D1Y3J5</accession>
<keyword evidence="3" id="KW-0677">Repeat</keyword>
<dbReference type="InterPro" id="IPR000156">
    <property type="entry name" value="Ran_bind_dom"/>
</dbReference>
<feature type="region of interest" description="Disordered" evidence="10">
    <location>
        <begin position="227"/>
        <end position="252"/>
    </location>
</feature>
<reference evidence="12" key="1">
    <citation type="submission" date="2015-07" db="EMBL/GenBank/DDBJ databases">
        <title>Transcriptome Assembly of Anthurium amnicola.</title>
        <authorList>
            <person name="Suzuki J."/>
        </authorList>
    </citation>
    <scope>NUCLEOTIDE SEQUENCE</scope>
</reference>
<proteinExistence type="predicted"/>
<keyword evidence="7" id="KW-0811">Translocation</keyword>
<dbReference type="Gene3D" id="2.30.29.30">
    <property type="entry name" value="Pleckstrin-homology domain (PH domain)/Phosphotyrosine-binding domain (PTB)"/>
    <property type="match status" value="1"/>
</dbReference>
<dbReference type="Pfam" id="PF08911">
    <property type="entry name" value="NUP50"/>
    <property type="match status" value="1"/>
</dbReference>
<feature type="domain" description="RanBD1" evidence="11">
    <location>
        <begin position="336"/>
        <end position="456"/>
    </location>
</feature>
<feature type="compositionally biased region" description="Basic and acidic residues" evidence="10">
    <location>
        <begin position="112"/>
        <end position="131"/>
    </location>
</feature>
<feature type="compositionally biased region" description="Polar residues" evidence="10">
    <location>
        <begin position="97"/>
        <end position="110"/>
    </location>
</feature>
<dbReference type="PROSITE" id="PS50196">
    <property type="entry name" value="RANBD1"/>
    <property type="match status" value="1"/>
</dbReference>
<keyword evidence="8" id="KW-0906">Nuclear pore complex</keyword>
<keyword evidence="6" id="KW-0007">Acetylation</keyword>
<feature type="region of interest" description="Disordered" evidence="10">
    <location>
        <begin position="1"/>
        <end position="40"/>
    </location>
</feature>
<evidence type="ECO:0000256" key="4">
    <source>
        <dbReference type="ARBA" id="ARBA00022816"/>
    </source>
</evidence>
<evidence type="ECO:0000256" key="6">
    <source>
        <dbReference type="ARBA" id="ARBA00022990"/>
    </source>
</evidence>
<organism evidence="12">
    <name type="scientific">Anthurium amnicola</name>
    <dbReference type="NCBI Taxonomy" id="1678845"/>
    <lineage>
        <taxon>Eukaryota</taxon>
        <taxon>Viridiplantae</taxon>
        <taxon>Streptophyta</taxon>
        <taxon>Embryophyta</taxon>
        <taxon>Tracheophyta</taxon>
        <taxon>Spermatophyta</taxon>
        <taxon>Magnoliopsida</taxon>
        <taxon>Liliopsida</taxon>
        <taxon>Araceae</taxon>
        <taxon>Pothoideae</taxon>
        <taxon>Potheae</taxon>
        <taxon>Anthurium</taxon>
    </lineage>
</organism>
<evidence type="ECO:0000256" key="1">
    <source>
        <dbReference type="ARBA" id="ARBA00004567"/>
    </source>
</evidence>
<evidence type="ECO:0000256" key="5">
    <source>
        <dbReference type="ARBA" id="ARBA00022927"/>
    </source>
</evidence>
<dbReference type="GO" id="GO:0051028">
    <property type="term" value="P:mRNA transport"/>
    <property type="evidence" value="ECO:0007669"/>
    <property type="project" value="UniProtKB-KW"/>
</dbReference>
<dbReference type="InterPro" id="IPR045207">
    <property type="entry name" value="RanBD_NUP50_plant"/>
</dbReference>
<protein>
    <submittedName>
        <fullName evidence="12">E3 SUMO-protein ligase RanBP2</fullName>
    </submittedName>
</protein>
<dbReference type="EMBL" id="GDJX01018722">
    <property type="protein sequence ID" value="JAT49214.1"/>
    <property type="molecule type" value="Transcribed_RNA"/>
</dbReference>
<evidence type="ECO:0000259" key="11">
    <source>
        <dbReference type="PROSITE" id="PS50196"/>
    </source>
</evidence>
<keyword evidence="4" id="KW-0509">mRNA transport</keyword>
<feature type="compositionally biased region" description="Basic and acidic residues" evidence="10">
    <location>
        <begin position="227"/>
        <end position="245"/>
    </location>
</feature>
<evidence type="ECO:0000256" key="2">
    <source>
        <dbReference type="ARBA" id="ARBA00022448"/>
    </source>
</evidence>
<dbReference type="InterPro" id="IPR011993">
    <property type="entry name" value="PH-like_dom_sf"/>
</dbReference>
<keyword evidence="9" id="KW-0539">Nucleus</keyword>
<keyword evidence="12" id="KW-0436">Ligase</keyword>
<feature type="compositionally biased region" description="Polar residues" evidence="10">
    <location>
        <begin position="154"/>
        <end position="174"/>
    </location>
</feature>
<dbReference type="PANTHER" id="PTHR23138:SF142">
    <property type="entry name" value="RAN-BINDING PROTEIN 3B-RELATED"/>
    <property type="match status" value="1"/>
</dbReference>
<evidence type="ECO:0000256" key="3">
    <source>
        <dbReference type="ARBA" id="ARBA00022737"/>
    </source>
</evidence>
<feature type="compositionally biased region" description="Basic and acidic residues" evidence="10">
    <location>
        <begin position="192"/>
        <end position="204"/>
    </location>
</feature>
<dbReference type="SUPFAM" id="SSF50729">
    <property type="entry name" value="PH domain-like"/>
    <property type="match status" value="1"/>
</dbReference>